<dbReference type="AlphaFoldDB" id="A0A124GQZ9"/>
<accession>A0A124GQZ9</accession>
<evidence type="ECO:0000313" key="2">
    <source>
        <dbReference type="Proteomes" id="UP000055045"/>
    </source>
</evidence>
<dbReference type="Proteomes" id="UP000055045">
    <property type="component" value="Unassembled WGS sequence"/>
</dbReference>
<protein>
    <submittedName>
        <fullName evidence="1">Uncharacterized protein</fullName>
    </submittedName>
</protein>
<reference evidence="1 2" key="1">
    <citation type="submission" date="2015-10" db="EMBL/GenBank/DDBJ databases">
        <title>Genome sequencing of Penicillium freii.</title>
        <authorList>
            <person name="Nguyen H.D."/>
            <person name="Visagie C.M."/>
            <person name="Seifert K.A."/>
        </authorList>
    </citation>
    <scope>NUCLEOTIDE SEQUENCE [LARGE SCALE GENOMIC DNA]</scope>
    <source>
        <strain evidence="1 2">DAOM 242723</strain>
    </source>
</reference>
<gene>
    <name evidence="1" type="ORF">ACN42_g7440</name>
</gene>
<sequence>MDFLQESRSSIFMAIPWYHAQKTYATLKIKPAVHALQAIMVLEESLGDGGLYFEENKEVVAVFFLVLFSCALQSSQLRAEHILGVGNASEKKILRKQEQFRSSEEKY</sequence>
<name>A0A124GQZ9_PENFR</name>
<proteinExistence type="predicted"/>
<comment type="caution">
    <text evidence="1">The sequence shown here is derived from an EMBL/GenBank/DDBJ whole genome shotgun (WGS) entry which is preliminary data.</text>
</comment>
<evidence type="ECO:0000313" key="1">
    <source>
        <dbReference type="EMBL" id="KUM59707.1"/>
    </source>
</evidence>
<dbReference type="EMBL" id="LLXE01000211">
    <property type="protein sequence ID" value="KUM59707.1"/>
    <property type="molecule type" value="Genomic_DNA"/>
</dbReference>
<keyword evidence="2" id="KW-1185">Reference proteome</keyword>
<organism evidence="1 2">
    <name type="scientific">Penicillium freii</name>
    <dbReference type="NCBI Taxonomy" id="48697"/>
    <lineage>
        <taxon>Eukaryota</taxon>
        <taxon>Fungi</taxon>
        <taxon>Dikarya</taxon>
        <taxon>Ascomycota</taxon>
        <taxon>Pezizomycotina</taxon>
        <taxon>Eurotiomycetes</taxon>
        <taxon>Eurotiomycetidae</taxon>
        <taxon>Eurotiales</taxon>
        <taxon>Aspergillaceae</taxon>
        <taxon>Penicillium</taxon>
    </lineage>
</organism>